<proteinExistence type="predicted"/>
<evidence type="ECO:0000313" key="2">
    <source>
        <dbReference type="Proteomes" id="UP001595812"/>
    </source>
</evidence>
<keyword evidence="2" id="KW-1185">Reference proteome</keyword>
<accession>A0ABV8AF64</accession>
<name>A0ABV8AF64_9FLAO</name>
<sequence>MGAYTISHQKVEIEVHKIIQYLAATANSFLPKKKDDSHTNLKSLTGCGCLTTRPLNTNGDVLAFSYSSFSIEWWIEGFDKIKFPLEGKTHKEVLDWIEKQAIENGISLPFTYEMHYTLPYEPITDEYVFHLENMPRLGEIMHYRIMAHLALEDALQEFTPHSEIRVWPHHFGIASLYTFNKHRGHVIGLGMSIPDEVSSKFYLYVKGYAGEHSVNVDTITALKNGHWDTKFQGAVLELDDNCTINGGHQFFKEAVHKLKAEGKV</sequence>
<evidence type="ECO:0000313" key="1">
    <source>
        <dbReference type="EMBL" id="MFC3876733.1"/>
    </source>
</evidence>
<reference evidence="2" key="1">
    <citation type="journal article" date="2019" name="Int. J. Syst. Evol. Microbiol.">
        <title>The Global Catalogue of Microorganisms (GCM) 10K type strain sequencing project: providing services to taxonomists for standard genome sequencing and annotation.</title>
        <authorList>
            <consortium name="The Broad Institute Genomics Platform"/>
            <consortium name="The Broad Institute Genome Sequencing Center for Infectious Disease"/>
            <person name="Wu L."/>
            <person name="Ma J."/>
        </authorList>
    </citation>
    <scope>NUCLEOTIDE SEQUENCE [LARGE SCALE GENOMIC DNA]</scope>
    <source>
        <strain evidence="2">CECT 8979</strain>
    </source>
</reference>
<dbReference type="Proteomes" id="UP001595812">
    <property type="component" value="Unassembled WGS sequence"/>
</dbReference>
<protein>
    <submittedName>
        <fullName evidence="1">Uncharacterized protein</fullName>
    </submittedName>
</protein>
<gene>
    <name evidence="1" type="ORF">ACFOSX_05760</name>
</gene>
<dbReference type="RefSeq" id="WP_386097917.1">
    <property type="nucleotide sequence ID" value="NZ_JBHSAT010000004.1"/>
</dbReference>
<comment type="caution">
    <text evidence="1">The sequence shown here is derived from an EMBL/GenBank/DDBJ whole genome shotgun (WGS) entry which is preliminary data.</text>
</comment>
<organism evidence="1 2">
    <name type="scientific">Winogradskyella maritima</name>
    <dbReference type="NCBI Taxonomy" id="1517766"/>
    <lineage>
        <taxon>Bacteria</taxon>
        <taxon>Pseudomonadati</taxon>
        <taxon>Bacteroidota</taxon>
        <taxon>Flavobacteriia</taxon>
        <taxon>Flavobacteriales</taxon>
        <taxon>Flavobacteriaceae</taxon>
        <taxon>Winogradskyella</taxon>
    </lineage>
</organism>
<dbReference type="EMBL" id="JBHSAT010000004">
    <property type="protein sequence ID" value="MFC3876733.1"/>
    <property type="molecule type" value="Genomic_DNA"/>
</dbReference>